<gene>
    <name evidence="2" type="ORF">AS25_10530</name>
</gene>
<evidence type="ECO:0000313" key="3">
    <source>
        <dbReference type="Proteomes" id="UP000030664"/>
    </source>
</evidence>
<name>A0A0B0D7B2_9MICC</name>
<feature type="domain" description="Aminoacyl-transfer RNA synthetases class-II family profile" evidence="1">
    <location>
        <begin position="156"/>
        <end position="313"/>
    </location>
</feature>
<protein>
    <recommendedName>
        <fullName evidence="1">Aminoacyl-transfer RNA synthetases class-II family profile domain-containing protein</fullName>
    </recommendedName>
</protein>
<dbReference type="InterPro" id="IPR006195">
    <property type="entry name" value="aa-tRNA-synth_II"/>
</dbReference>
<comment type="caution">
    <text evidence="2">The sequence shown here is derived from an EMBL/GenBank/DDBJ whole genome shotgun (WGS) entry which is preliminary data.</text>
</comment>
<organism evidence="2 3">
    <name type="scientific">Kocuria marina</name>
    <dbReference type="NCBI Taxonomy" id="223184"/>
    <lineage>
        <taxon>Bacteria</taxon>
        <taxon>Bacillati</taxon>
        <taxon>Actinomycetota</taxon>
        <taxon>Actinomycetes</taxon>
        <taxon>Micrococcales</taxon>
        <taxon>Micrococcaceae</taxon>
        <taxon>Kocuria</taxon>
    </lineage>
</organism>
<dbReference type="PROSITE" id="PS50862">
    <property type="entry name" value="AA_TRNA_LIGASE_II"/>
    <property type="match status" value="1"/>
</dbReference>
<evidence type="ECO:0000259" key="1">
    <source>
        <dbReference type="PROSITE" id="PS50862"/>
    </source>
</evidence>
<dbReference type="InterPro" id="IPR045864">
    <property type="entry name" value="aa-tRNA-synth_II/BPL/LPL"/>
</dbReference>
<dbReference type="RefSeq" id="WP_035964941.1">
    <property type="nucleotide sequence ID" value="NZ_JROM01000045.1"/>
</dbReference>
<dbReference type="EMBL" id="JROM01000045">
    <property type="protein sequence ID" value="KHE73851.1"/>
    <property type="molecule type" value="Genomic_DNA"/>
</dbReference>
<dbReference type="Gene3D" id="3.30.930.10">
    <property type="entry name" value="Bira Bifunctional Protein, Domain 2"/>
    <property type="match status" value="1"/>
</dbReference>
<dbReference type="SUPFAM" id="SSF55681">
    <property type="entry name" value="Class II aaRS and biotin synthetases"/>
    <property type="match status" value="1"/>
</dbReference>
<accession>A0A0B0D7B2</accession>
<reference evidence="2 3" key="1">
    <citation type="submission" date="2014-09" db="EMBL/GenBank/DDBJ databases">
        <title>High-quality draft genome sequence of Kocuria marina SO9-6, an actinobacterium isolated from a copper mine.</title>
        <authorList>
            <person name="Castro D.B."/>
            <person name="Pereira L.B."/>
            <person name="Silva M.V."/>
            <person name="Silva B.P."/>
            <person name="Zanardi B.R."/>
            <person name="Carlos C."/>
            <person name="Belgini D.R."/>
            <person name="Limache E.G."/>
            <person name="Lacerda G.V."/>
            <person name="Nery M.B."/>
            <person name="Gomes M.B."/>
            <person name="Souza S."/>
            <person name="Silva T.M."/>
            <person name="Rodrigues V.D."/>
            <person name="Paulino L.C."/>
            <person name="Vicentini R."/>
            <person name="Ferraz L.F."/>
            <person name="Ottoboni L.M."/>
        </authorList>
    </citation>
    <scope>NUCLEOTIDE SEQUENCE [LARGE SCALE GENOMIC DNA]</scope>
    <source>
        <strain evidence="2 3">SO9-6</strain>
    </source>
</reference>
<sequence length="313" mass="33980">MSATDTTQDLSQLQDTFREGLEAHGWLLPTLGDGVTGLGPQAEDVVQGIAAAARKVAARLSPDAGTRRLRFPPVNGTRLLERTDYVASFPQLLGTISAFEGDNKAHRELLATYEEHGDWSAQLTPAGHALVPAVCHPLYAYLEGSQVDGSVFELVGECYRHEPSPDPMRFVTFRMFEAVCLGTPQEARDHREKWLEAGTNLLSSLGLEVQADTANDPFFGRAGRLLSAGQREAQLKFEILTEVYPGHPTAIASANLHEDHFGESFHLHTANGAVAHSACFGFGLERVALALAMRHGFDTAAWPATVRQELGLP</sequence>
<dbReference type="eggNOG" id="COG0172">
    <property type="taxonomic scope" value="Bacteria"/>
</dbReference>
<evidence type="ECO:0000313" key="2">
    <source>
        <dbReference type="EMBL" id="KHE73851.1"/>
    </source>
</evidence>
<dbReference type="STRING" id="223184.AS25_10530"/>
<dbReference type="Proteomes" id="UP000030664">
    <property type="component" value="Unassembled WGS sequence"/>
</dbReference>
<dbReference type="AlphaFoldDB" id="A0A0B0D7B2"/>
<proteinExistence type="predicted"/>